<evidence type="ECO:0000256" key="1">
    <source>
        <dbReference type="ARBA" id="ARBA00005260"/>
    </source>
</evidence>
<protein>
    <submittedName>
        <fullName evidence="3">Transcriptional regulator</fullName>
    </submittedName>
</protein>
<dbReference type="Gene3D" id="1.20.58.1000">
    <property type="entry name" value="Metal-sensitive repressor, helix protomer"/>
    <property type="match status" value="1"/>
</dbReference>
<dbReference type="Pfam" id="PF02583">
    <property type="entry name" value="Trns_repr_metal"/>
    <property type="match status" value="1"/>
</dbReference>
<dbReference type="Proteomes" id="UP000281192">
    <property type="component" value="Chromosome"/>
</dbReference>
<dbReference type="GO" id="GO:0003677">
    <property type="term" value="F:DNA binding"/>
    <property type="evidence" value="ECO:0007669"/>
    <property type="project" value="InterPro"/>
</dbReference>
<dbReference type="InterPro" id="IPR003735">
    <property type="entry name" value="Metal_Tscrpt_repr"/>
</dbReference>
<reference evidence="3 4" key="1">
    <citation type="submission" date="2017-12" db="EMBL/GenBank/DDBJ databases">
        <title>The genome sequence of Caulobacter flavus CGMCC1 15093.</title>
        <authorList>
            <person name="Gao J."/>
            <person name="Mao X."/>
            <person name="Sun J."/>
        </authorList>
    </citation>
    <scope>NUCLEOTIDE SEQUENCE [LARGE SCALE GENOMIC DNA]</scope>
    <source>
        <strain evidence="3 4">CGMCC1 15093</strain>
    </source>
</reference>
<proteinExistence type="inferred from homology"/>
<evidence type="ECO:0000313" key="2">
    <source>
        <dbReference type="EMBL" id="AYV48226.1"/>
    </source>
</evidence>
<dbReference type="KEGG" id="cfh:C1707_19255"/>
<name>A0A2N5CVY8_9CAUL</name>
<evidence type="ECO:0000313" key="4">
    <source>
        <dbReference type="Proteomes" id="UP000234483"/>
    </source>
</evidence>
<accession>A0A2N5CVY8</accession>
<dbReference type="EMBL" id="CP026100">
    <property type="protein sequence ID" value="AYV48226.1"/>
    <property type="molecule type" value="Genomic_DNA"/>
</dbReference>
<gene>
    <name evidence="2" type="ORF">C1707_19255</name>
    <name evidence="3" type="ORF">CFHF_07725</name>
</gene>
<dbReference type="GO" id="GO:0046872">
    <property type="term" value="F:metal ion binding"/>
    <property type="evidence" value="ECO:0007669"/>
    <property type="project" value="InterPro"/>
</dbReference>
<organism evidence="3 4">
    <name type="scientific">Caulobacter flavus</name>
    <dbReference type="NCBI Taxonomy" id="1679497"/>
    <lineage>
        <taxon>Bacteria</taxon>
        <taxon>Pseudomonadati</taxon>
        <taxon>Pseudomonadota</taxon>
        <taxon>Alphaproteobacteria</taxon>
        <taxon>Caulobacterales</taxon>
        <taxon>Caulobacteraceae</taxon>
        <taxon>Caulobacter</taxon>
    </lineage>
</organism>
<comment type="similarity">
    <text evidence="1">Belongs to the FrmR/RcnR family.</text>
</comment>
<keyword evidence="5" id="KW-1185">Reference proteome</keyword>
<reference evidence="2 5" key="2">
    <citation type="submission" date="2018-01" db="EMBL/GenBank/DDBJ databases">
        <title>Complete genome sequence of Caulobacter flavus RHGG3.</title>
        <authorList>
            <person name="Yang E."/>
        </authorList>
    </citation>
    <scope>NUCLEOTIDE SEQUENCE [LARGE SCALE GENOMIC DNA]</scope>
    <source>
        <strain evidence="2 5">RHGG3</strain>
    </source>
</reference>
<dbReference type="AlphaFoldDB" id="A0A2N5CVY8"/>
<dbReference type="RefSeq" id="WP_101712442.1">
    <property type="nucleotide sequence ID" value="NZ_CP026100.1"/>
</dbReference>
<dbReference type="Proteomes" id="UP000234483">
    <property type="component" value="Unassembled WGS sequence"/>
</dbReference>
<dbReference type="EMBL" id="PJRQ01000014">
    <property type="protein sequence ID" value="PLR17978.1"/>
    <property type="molecule type" value="Genomic_DNA"/>
</dbReference>
<dbReference type="CDD" id="cd10148">
    <property type="entry name" value="CsoR-like_DUF156"/>
    <property type="match status" value="1"/>
</dbReference>
<evidence type="ECO:0000313" key="5">
    <source>
        <dbReference type="Proteomes" id="UP000281192"/>
    </source>
</evidence>
<dbReference type="PANTHER" id="PTHR33677:SF3">
    <property type="entry name" value="COPPER-SENSING TRANSCRIPTIONAL REPRESSOR RICR"/>
    <property type="match status" value="1"/>
</dbReference>
<evidence type="ECO:0000313" key="3">
    <source>
        <dbReference type="EMBL" id="PLR17978.1"/>
    </source>
</evidence>
<sequence>MRDADTISKALKRISGQVQGVGKMVEDGRYCIDILYQLHAVKAALSKVETQVLKSHAACCVAQAIQSGDPDQQRQKFDELIEVFAKAKL</sequence>
<dbReference type="OrthoDB" id="9811244at2"/>
<dbReference type="PANTHER" id="PTHR33677">
    <property type="entry name" value="TRANSCRIPTIONAL REPRESSOR FRMR-RELATED"/>
    <property type="match status" value="1"/>
</dbReference>
<dbReference type="GO" id="GO:0045892">
    <property type="term" value="P:negative regulation of DNA-templated transcription"/>
    <property type="evidence" value="ECO:0007669"/>
    <property type="project" value="UniProtKB-ARBA"/>
</dbReference>
<dbReference type="InterPro" id="IPR038390">
    <property type="entry name" value="Metal_Tscrpt_repr_sf"/>
</dbReference>